<keyword evidence="1" id="KW-1133">Transmembrane helix</keyword>
<organism evidence="2 3">
    <name type="scientific">Solilutibacter tolerans</name>
    <dbReference type="NCBI Taxonomy" id="1604334"/>
    <lineage>
        <taxon>Bacteria</taxon>
        <taxon>Pseudomonadati</taxon>
        <taxon>Pseudomonadota</taxon>
        <taxon>Gammaproteobacteria</taxon>
        <taxon>Lysobacterales</taxon>
        <taxon>Lysobacteraceae</taxon>
        <taxon>Solilutibacter</taxon>
    </lineage>
</organism>
<keyword evidence="3" id="KW-1185">Reference proteome</keyword>
<proteinExistence type="predicted"/>
<dbReference type="EMBL" id="FTLW01000003">
    <property type="protein sequence ID" value="SIQ50557.1"/>
    <property type="molecule type" value="Genomic_DNA"/>
</dbReference>
<feature type="transmembrane region" description="Helical" evidence="1">
    <location>
        <begin position="234"/>
        <end position="254"/>
    </location>
</feature>
<keyword evidence="1" id="KW-0812">Transmembrane</keyword>
<evidence type="ECO:0000256" key="1">
    <source>
        <dbReference type="SAM" id="Phobius"/>
    </source>
</evidence>
<feature type="transmembrane region" description="Helical" evidence="1">
    <location>
        <begin position="145"/>
        <end position="166"/>
    </location>
</feature>
<name>A0A1N6TBD0_9GAMM</name>
<keyword evidence="1" id="KW-0472">Membrane</keyword>
<feature type="transmembrane region" description="Helical" evidence="1">
    <location>
        <begin position="98"/>
        <end position="118"/>
    </location>
</feature>
<sequence>MNMTIKTSNNRNAFAALLSAMLGSFRHWRLMLLAWLAGLIAATFFARPVFGLFNQALGQNPDAARIVSAQDIAPIADSVMTLGDGAGSHGLLNIGQGLMSAIMIAVLLTPWLTGMLVASLREGRSLRFGELWAGGWREYGRQFRLMLVALIPWAVVGLIAVLASFWARHGNDTRILASIGEQRNSIVMWVVGITSLLCWISIESARAAFAADTGLRSAFRAWLRGLMLMLRRPLSVLLVVIATVAIGVGLAMLLQQPAMRSVTSSAGLVWILAQLAVFALWWARIARLSALTSISPLPPAPQVAVADAIIVDGTSPASEPASA</sequence>
<gene>
    <name evidence="2" type="ORF">SAMN05421546_1320</name>
</gene>
<dbReference type="Proteomes" id="UP000241788">
    <property type="component" value="Unassembled WGS sequence"/>
</dbReference>
<reference evidence="3" key="1">
    <citation type="submission" date="2017-01" db="EMBL/GenBank/DDBJ databases">
        <authorList>
            <person name="Varghese N."/>
            <person name="Submissions S."/>
        </authorList>
    </citation>
    <scope>NUCLEOTIDE SEQUENCE [LARGE SCALE GENOMIC DNA]</scope>
    <source>
        <strain evidence="3">UM1</strain>
    </source>
</reference>
<dbReference type="AlphaFoldDB" id="A0A1N6TBD0"/>
<evidence type="ECO:0000313" key="2">
    <source>
        <dbReference type="EMBL" id="SIQ50557.1"/>
    </source>
</evidence>
<evidence type="ECO:0000313" key="3">
    <source>
        <dbReference type="Proteomes" id="UP000241788"/>
    </source>
</evidence>
<feature type="transmembrane region" description="Helical" evidence="1">
    <location>
        <begin position="186"/>
        <end position="202"/>
    </location>
</feature>
<accession>A0A1N6TBD0</accession>
<protein>
    <recommendedName>
        <fullName evidence="4">Membrane domain of glycerophosphoryl diester phosphodiesterase</fullName>
    </recommendedName>
</protein>
<feature type="transmembrane region" description="Helical" evidence="1">
    <location>
        <begin position="266"/>
        <end position="283"/>
    </location>
</feature>
<evidence type="ECO:0008006" key="4">
    <source>
        <dbReference type="Google" id="ProtNLM"/>
    </source>
</evidence>
<dbReference type="STRING" id="1604334.SAMN05421546_1320"/>